<keyword evidence="6" id="KW-0067">ATP-binding</keyword>
<dbReference type="PROSITE" id="PS50011">
    <property type="entry name" value="PROTEIN_KINASE_DOM"/>
    <property type="match status" value="1"/>
</dbReference>
<protein>
    <recommendedName>
        <fullName evidence="1">non-specific serine/threonine protein kinase</fullName>
        <ecNumber evidence="1">2.7.11.1</ecNumber>
    </recommendedName>
</protein>
<dbReference type="InterPro" id="IPR011009">
    <property type="entry name" value="Kinase-like_dom_sf"/>
</dbReference>
<evidence type="ECO:0000256" key="4">
    <source>
        <dbReference type="ARBA" id="ARBA00022741"/>
    </source>
</evidence>
<comment type="caution">
    <text evidence="10">The sequence shown here is derived from an EMBL/GenBank/DDBJ whole genome shotgun (WGS) entry which is preliminary data.</text>
</comment>
<dbReference type="SMART" id="SM00220">
    <property type="entry name" value="S_TKc"/>
    <property type="match status" value="1"/>
</dbReference>
<dbReference type="PANTHER" id="PTHR43289">
    <property type="entry name" value="MITOGEN-ACTIVATED PROTEIN KINASE KINASE KINASE 20-RELATED"/>
    <property type="match status" value="1"/>
</dbReference>
<dbReference type="Proteomes" id="UP000239203">
    <property type="component" value="Unassembled WGS sequence"/>
</dbReference>
<dbReference type="AlphaFoldDB" id="A0A2S6H0F0"/>
<dbReference type="EC" id="2.7.11.1" evidence="1"/>
<dbReference type="Pfam" id="PF00069">
    <property type="entry name" value="Pkinase"/>
    <property type="match status" value="1"/>
</dbReference>
<evidence type="ECO:0000256" key="8">
    <source>
        <dbReference type="SAM" id="Phobius"/>
    </source>
</evidence>
<dbReference type="GO" id="GO:0004674">
    <property type="term" value="F:protein serine/threonine kinase activity"/>
    <property type="evidence" value="ECO:0007669"/>
    <property type="project" value="UniProtKB-KW"/>
</dbReference>
<reference evidence="10 11" key="1">
    <citation type="submission" date="2018-02" db="EMBL/GenBank/DDBJ databases">
        <title>Genomic Encyclopedia of Archaeal and Bacterial Type Strains, Phase II (KMG-II): from individual species to whole genera.</title>
        <authorList>
            <person name="Goeker M."/>
        </authorList>
    </citation>
    <scope>NUCLEOTIDE SEQUENCE [LARGE SCALE GENOMIC DNA]</scope>
    <source>
        <strain evidence="10 11">YU 961-1</strain>
    </source>
</reference>
<keyword evidence="8" id="KW-0472">Membrane</keyword>
<feature type="compositionally biased region" description="Low complexity" evidence="7">
    <location>
        <begin position="343"/>
        <end position="362"/>
    </location>
</feature>
<keyword evidence="11" id="KW-1185">Reference proteome</keyword>
<evidence type="ECO:0000256" key="7">
    <source>
        <dbReference type="SAM" id="MobiDB-lite"/>
    </source>
</evidence>
<keyword evidence="5 10" id="KW-0418">Kinase</keyword>
<accession>A0A2S6H0F0</accession>
<keyword evidence="8" id="KW-1133">Transmembrane helix</keyword>
<evidence type="ECO:0000256" key="2">
    <source>
        <dbReference type="ARBA" id="ARBA00022527"/>
    </source>
</evidence>
<feature type="region of interest" description="Disordered" evidence="7">
    <location>
        <begin position="343"/>
        <end position="385"/>
    </location>
</feature>
<evidence type="ECO:0000256" key="5">
    <source>
        <dbReference type="ARBA" id="ARBA00022777"/>
    </source>
</evidence>
<dbReference type="PROSITE" id="PS00108">
    <property type="entry name" value="PROTEIN_KINASE_ST"/>
    <property type="match status" value="1"/>
</dbReference>
<feature type="domain" description="Protein kinase" evidence="9">
    <location>
        <begin position="5"/>
        <end position="266"/>
    </location>
</feature>
<dbReference type="CDD" id="cd14014">
    <property type="entry name" value="STKc_PknB_like"/>
    <property type="match status" value="1"/>
</dbReference>
<keyword evidence="2 10" id="KW-0723">Serine/threonine-protein kinase</keyword>
<gene>
    <name evidence="10" type="ORF">CLV40_101124</name>
</gene>
<dbReference type="Gene3D" id="1.10.510.10">
    <property type="entry name" value="Transferase(Phosphotransferase) domain 1"/>
    <property type="match status" value="1"/>
</dbReference>
<dbReference type="EMBL" id="PTIX01000001">
    <property type="protein sequence ID" value="PPK70938.1"/>
    <property type="molecule type" value="Genomic_DNA"/>
</dbReference>
<dbReference type="SUPFAM" id="SSF56112">
    <property type="entry name" value="Protein kinase-like (PK-like)"/>
    <property type="match status" value="1"/>
</dbReference>
<name>A0A2S6H0F0_9PSEU</name>
<dbReference type="InterPro" id="IPR000719">
    <property type="entry name" value="Prot_kinase_dom"/>
</dbReference>
<keyword evidence="3" id="KW-0808">Transferase</keyword>
<dbReference type="Gene3D" id="3.30.200.20">
    <property type="entry name" value="Phosphorylase Kinase, domain 1"/>
    <property type="match status" value="1"/>
</dbReference>
<evidence type="ECO:0000313" key="10">
    <source>
        <dbReference type="EMBL" id="PPK70938.1"/>
    </source>
</evidence>
<keyword evidence="4" id="KW-0547">Nucleotide-binding</keyword>
<evidence type="ECO:0000256" key="6">
    <source>
        <dbReference type="ARBA" id="ARBA00022840"/>
    </source>
</evidence>
<sequence length="491" mass="51788">MSGRYRLVARLGSGGAGEVWEAYDERLHRTVALKRLRTPPGPEADRVRELAVREGRIAAKLQHPHAITVFDVAEDGDSDDAPYLVMEYLPSTTLAEVLAEQGPLDPAEVVRIGAAVAEGLAAAHEAGVVHRDVKPGNVLLGVGGKQVKITDFGISRLAIDVSGTLTGTVTNTVRGTPAYLAPEIARGEPVTFASDVYSLGATLYSATEGVPPFGRDDNPIALLYRVSTGEHNPPTRAGVLTPLLERMLASDPKARPTMAEVRDELAAGPTGAPVDAATADLPSVEPERQRPRTAYLVATLALLIAVAGVLFTVALRGSGEQDAGTVTPSAAPSTVVETTVETVAPTTAQSTQPQATTEQPVPTANPPVTTAPPAAPPVNRPADDSPQAKQAAVADYYAMMPGGVEQAWSRLSPRFQGYPAKGMDSYRRFWASVTSVKTSNVVADAGTVVNATVNYVFTDGRAIQEQHRYVVVNLDGQWKIDQVTVVSSRGV</sequence>
<keyword evidence="8" id="KW-0812">Transmembrane</keyword>
<evidence type="ECO:0000256" key="1">
    <source>
        <dbReference type="ARBA" id="ARBA00012513"/>
    </source>
</evidence>
<feature type="transmembrane region" description="Helical" evidence="8">
    <location>
        <begin position="294"/>
        <end position="315"/>
    </location>
</feature>
<organism evidence="10 11">
    <name type="scientific">Actinokineospora auranticolor</name>
    <dbReference type="NCBI Taxonomy" id="155976"/>
    <lineage>
        <taxon>Bacteria</taxon>
        <taxon>Bacillati</taxon>
        <taxon>Actinomycetota</taxon>
        <taxon>Actinomycetes</taxon>
        <taxon>Pseudonocardiales</taxon>
        <taxon>Pseudonocardiaceae</taxon>
        <taxon>Actinokineospora</taxon>
    </lineage>
</organism>
<dbReference type="InterPro" id="IPR008271">
    <property type="entry name" value="Ser/Thr_kinase_AS"/>
</dbReference>
<dbReference type="GO" id="GO:0005524">
    <property type="term" value="F:ATP binding"/>
    <property type="evidence" value="ECO:0007669"/>
    <property type="project" value="UniProtKB-KW"/>
</dbReference>
<evidence type="ECO:0000313" key="11">
    <source>
        <dbReference type="Proteomes" id="UP000239203"/>
    </source>
</evidence>
<dbReference type="PANTHER" id="PTHR43289:SF6">
    <property type="entry name" value="SERINE_THREONINE-PROTEIN KINASE NEKL-3"/>
    <property type="match status" value="1"/>
</dbReference>
<evidence type="ECO:0000259" key="9">
    <source>
        <dbReference type="PROSITE" id="PS50011"/>
    </source>
</evidence>
<feature type="compositionally biased region" description="Pro residues" evidence="7">
    <location>
        <begin position="363"/>
        <end position="379"/>
    </location>
</feature>
<evidence type="ECO:0000256" key="3">
    <source>
        <dbReference type="ARBA" id="ARBA00022679"/>
    </source>
</evidence>
<proteinExistence type="predicted"/>